<keyword evidence="1" id="KW-0175">Coiled coil</keyword>
<dbReference type="Proteomes" id="UP000249739">
    <property type="component" value="Unassembled WGS sequence"/>
</dbReference>
<organism evidence="4 5">
    <name type="scientific">Micavibrio aeruginosavorus</name>
    <dbReference type="NCBI Taxonomy" id="349221"/>
    <lineage>
        <taxon>Bacteria</taxon>
        <taxon>Pseudomonadati</taxon>
        <taxon>Bdellovibrionota</taxon>
        <taxon>Bdellovibrionia</taxon>
        <taxon>Bdellovibrionales</taxon>
        <taxon>Pseudobdellovibrionaceae</taxon>
        <taxon>Micavibrio</taxon>
    </lineage>
</organism>
<accession>A0A2W5FLE4</accession>
<reference evidence="4 5" key="1">
    <citation type="submission" date="2017-08" db="EMBL/GenBank/DDBJ databases">
        <title>Infants hospitalized years apart are colonized by the same room-sourced microbial strains.</title>
        <authorList>
            <person name="Brooks B."/>
            <person name="Olm M.R."/>
            <person name="Firek B.A."/>
            <person name="Baker R."/>
            <person name="Thomas B.C."/>
            <person name="Morowitz M.J."/>
            <person name="Banfield J.F."/>
        </authorList>
    </citation>
    <scope>NUCLEOTIDE SEQUENCE [LARGE SCALE GENOMIC DNA]</scope>
    <source>
        <strain evidence="4">S2_006_000_R2_64</strain>
    </source>
</reference>
<proteinExistence type="predicted"/>
<feature type="region of interest" description="Disordered" evidence="2">
    <location>
        <begin position="715"/>
        <end position="756"/>
    </location>
</feature>
<feature type="region of interest" description="Disordered" evidence="2">
    <location>
        <begin position="630"/>
        <end position="653"/>
    </location>
</feature>
<dbReference type="EMBL" id="QFOT01000050">
    <property type="protein sequence ID" value="PZP55803.1"/>
    <property type="molecule type" value="Genomic_DNA"/>
</dbReference>
<dbReference type="Pfam" id="PF13779">
    <property type="entry name" value="DUF4175"/>
    <property type="match status" value="1"/>
</dbReference>
<name>A0A2W5FLE4_9BACT</name>
<gene>
    <name evidence="4" type="ORF">DI586_05745</name>
</gene>
<protein>
    <recommendedName>
        <fullName evidence="6">TIGR02302 family protein</fullName>
    </recommendedName>
</protein>
<feature type="compositionally biased region" description="Basic and acidic residues" evidence="2">
    <location>
        <begin position="741"/>
        <end position="756"/>
    </location>
</feature>
<sequence length="777" mass="86873">MEKVAAVFQKLSLYAKIATAAISLFLENLIGASAFLFAWIAAFICLFLAGYASYFATTIFWLGALALSLWGVRKFSLPKRKQIIHRVELSSRLKHRPLSGLDDIPSTNGNGEFWHLEKNRQKDLLKNLRHSKPDLELSRRDPYALRIGFILILACAFFIAPSASLQNIKDGLLLPEQTGEKEIDRPFAQLRITPPSYAGMAPTILNQSSGQALTVLAGSKISAEVNASFTRPILKMGKENIYFSQKKDSDSWIIEHDMVPADKISITTLGIPRFRQDIKWTEDTAPMIGWNGDIKILPTGEMKIPLKIADDFGIKKLTLRGILAPMQAPPYFGSAIAIEKKMNISIRHSAAEINTVFDTTGHPWAGRKVSLMIEAEDYAGNISETAPLDFELPTRDFRNPVSTRLSFLRDNLLNLRGNARDIASSVEEILYRPDIYGWDNMMTLGLRSIDSRLAYSQSKDSLESVAAMMWQLALRMEDGNIAETQTSLKEALDNLQEALQRNADKTEIAELMQKMQQALVHHLQTLAQKMTQDGPNPQQPASNQNMNLGDLEKFMQDLQRQMMGNDKQGAMDKLNQLQQLAEMLGSSAAQGIPKDMQQMMENLQDLQNVIAEQKKLIDTTRESSEEKINALSADQKGLQERTSSISEKTGGKIKPLADAGNEMSLSAAALQNSEKNKSLSHQQKALDLLQQSQKQMQQQLQEKMKGMTMISIGGAQPGNQDPLGRSEGSITSGDTEVPEGATRKKSDEIIKTLREREGDMTRPIEERNYYQRLLKQW</sequence>
<dbReference type="InterPro" id="IPR012683">
    <property type="entry name" value="CHP02302_TM"/>
</dbReference>
<evidence type="ECO:0000256" key="1">
    <source>
        <dbReference type="SAM" id="Coils"/>
    </source>
</evidence>
<evidence type="ECO:0008006" key="6">
    <source>
        <dbReference type="Google" id="ProtNLM"/>
    </source>
</evidence>
<comment type="caution">
    <text evidence="4">The sequence shown here is derived from an EMBL/GenBank/DDBJ whole genome shotgun (WGS) entry which is preliminary data.</text>
</comment>
<feature type="transmembrane region" description="Helical" evidence="3">
    <location>
        <begin position="21"/>
        <end position="49"/>
    </location>
</feature>
<dbReference type="AlphaFoldDB" id="A0A2W5FLE4"/>
<evidence type="ECO:0000313" key="4">
    <source>
        <dbReference type="EMBL" id="PZP55803.1"/>
    </source>
</evidence>
<keyword evidence="3" id="KW-1133">Transmembrane helix</keyword>
<evidence type="ECO:0000313" key="5">
    <source>
        <dbReference type="Proteomes" id="UP000249739"/>
    </source>
</evidence>
<keyword evidence="3" id="KW-0812">Transmembrane</keyword>
<feature type="transmembrane region" description="Helical" evidence="3">
    <location>
        <begin position="55"/>
        <end position="72"/>
    </location>
</feature>
<feature type="transmembrane region" description="Helical" evidence="3">
    <location>
        <begin position="143"/>
        <end position="160"/>
    </location>
</feature>
<feature type="coiled-coil region" evidence="1">
    <location>
        <begin position="481"/>
        <end position="509"/>
    </location>
</feature>
<evidence type="ECO:0000256" key="3">
    <source>
        <dbReference type="SAM" id="Phobius"/>
    </source>
</evidence>
<evidence type="ECO:0000256" key="2">
    <source>
        <dbReference type="SAM" id="MobiDB-lite"/>
    </source>
</evidence>
<keyword evidence="3" id="KW-0472">Membrane</keyword>